<dbReference type="Proteomes" id="UP000298588">
    <property type="component" value="Chromosome"/>
</dbReference>
<dbReference type="EMBL" id="CP039865">
    <property type="protein sequence ID" value="QCK87451.1"/>
    <property type="molecule type" value="Genomic_DNA"/>
</dbReference>
<feature type="coiled-coil region" evidence="1">
    <location>
        <begin position="267"/>
        <end position="294"/>
    </location>
</feature>
<evidence type="ECO:0000313" key="3">
    <source>
        <dbReference type="EMBL" id="QCK87451.1"/>
    </source>
</evidence>
<evidence type="ECO:0000313" key="4">
    <source>
        <dbReference type="Proteomes" id="UP000298588"/>
    </source>
</evidence>
<proteinExistence type="predicted"/>
<keyword evidence="4" id="KW-1185">Reference proteome</keyword>
<protein>
    <submittedName>
        <fullName evidence="3">Lipase chaperone</fullName>
    </submittedName>
</protein>
<keyword evidence="1" id="KW-0175">Coiled coil</keyword>
<organism evidence="3 4">
    <name type="scientific">Phreatobacter aquaticus</name>
    <dbReference type="NCBI Taxonomy" id="2570229"/>
    <lineage>
        <taxon>Bacteria</taxon>
        <taxon>Pseudomonadati</taxon>
        <taxon>Pseudomonadota</taxon>
        <taxon>Alphaproteobacteria</taxon>
        <taxon>Hyphomicrobiales</taxon>
        <taxon>Phreatobacteraceae</taxon>
        <taxon>Phreatobacter</taxon>
    </lineage>
</organism>
<evidence type="ECO:0000256" key="1">
    <source>
        <dbReference type="SAM" id="Coils"/>
    </source>
</evidence>
<name>A0A4D7QLM2_9HYPH</name>
<accession>A0A4D7QLM2</accession>
<dbReference type="OrthoDB" id="8215052at2"/>
<feature type="region of interest" description="Disordered" evidence="2">
    <location>
        <begin position="711"/>
        <end position="731"/>
    </location>
</feature>
<evidence type="ECO:0000256" key="2">
    <source>
        <dbReference type="SAM" id="MobiDB-lite"/>
    </source>
</evidence>
<gene>
    <name evidence="3" type="ORF">E8L99_17645</name>
</gene>
<sequence length="731" mass="78900">MNTECLPAAAVRTHVPDDFYVALVVTSPAHLFILPESPATIPPDANDCREVRWFRSADPFALTFGCSERGWHFGEHVVSVIAGDVELPAGDLPPANALPLLTESDLAPFADSARLEAEAATAIERAKIAAERAAIEGDASLSYDDMRAALFAFDLTTADRIELAARRAAQAFCADHRDPAVIEAELKAAAEVERDYRRQMAAERGVTAADRAEAERCQRQLAEAIATAEANTNLSNDKRQCAIRAARLDYDVTAEDVAAERQFDEDRKAGIAEAIKAEAEAEAAEAERIEAAAQAWLDYKDKEAAAATPVPAPAPAAPPAADPYAALYDVPGLVGAITRYICDTALQPMPLHALGAALVAIGTAAGRRYRGPTKCSCVLYVANIAESGTGKEHPMDTAKVIMRKAGLGQHIGPGEFASGEAFMKTVTKQPLGFSAVDEFGSVWSDMNNQRMPWMGKIARYMRTQWGKNFGSLETTAKALDASVTIIAPHFSIIGASTPKQFWHSLRGSNVEDGTLNRMLVLTAEPGKHDPSHKPCDEGVPDRIVTLLKAIYGDQMYPDRNDRESLGHVIDIPFGDGAEDYWTRMRDGFATRAANPAIGLFFRRAAEMSLRVAQIRAIGINPLQPVITVADLEWGSWIVGLSTTAMASNGVDFIADSEHQANLKEVRRIIRKAGGTMTRTKLVRALDGTMKARDLDDAVRLLIDGGEVAEETVKPGEQGGRPGKVYKLNKTA</sequence>
<dbReference type="RefSeq" id="WP_137100780.1">
    <property type="nucleotide sequence ID" value="NZ_CP039865.1"/>
</dbReference>
<reference evidence="3 4" key="1">
    <citation type="submission" date="2019-04" db="EMBL/GenBank/DDBJ databases">
        <title>Phreatobacter aquaticus sp. nov.</title>
        <authorList>
            <person name="Choi A."/>
            <person name="Baek K."/>
        </authorList>
    </citation>
    <scope>NUCLEOTIDE SEQUENCE [LARGE SCALE GENOMIC DNA]</scope>
    <source>
        <strain evidence="3 4">NMCR1094</strain>
    </source>
</reference>
<dbReference type="KEGG" id="paqt:E8L99_17645"/>
<dbReference type="AlphaFoldDB" id="A0A4D7QLM2"/>